<reference evidence="1 2" key="1">
    <citation type="journal article" date="2022" name="DNA Res.">
        <title>Chromosomal-level genome assembly of the orchid tree Bauhinia variegata (Leguminosae; Cercidoideae) supports the allotetraploid origin hypothesis of Bauhinia.</title>
        <authorList>
            <person name="Zhong Y."/>
            <person name="Chen Y."/>
            <person name="Zheng D."/>
            <person name="Pang J."/>
            <person name="Liu Y."/>
            <person name="Luo S."/>
            <person name="Meng S."/>
            <person name="Qian L."/>
            <person name="Wei D."/>
            <person name="Dai S."/>
            <person name="Zhou R."/>
        </authorList>
    </citation>
    <scope>NUCLEOTIDE SEQUENCE [LARGE SCALE GENOMIC DNA]</scope>
    <source>
        <strain evidence="1">BV-YZ2020</strain>
    </source>
</reference>
<evidence type="ECO:0000313" key="1">
    <source>
        <dbReference type="EMBL" id="KAI4346085.1"/>
    </source>
</evidence>
<proteinExistence type="predicted"/>
<protein>
    <submittedName>
        <fullName evidence="1">Uncharacterized protein</fullName>
    </submittedName>
</protein>
<dbReference type="Proteomes" id="UP000828941">
    <property type="component" value="Chromosome 5"/>
</dbReference>
<accession>A0ACB9PHQ0</accession>
<gene>
    <name evidence="1" type="ORF">L6164_013167</name>
</gene>
<evidence type="ECO:0000313" key="2">
    <source>
        <dbReference type="Proteomes" id="UP000828941"/>
    </source>
</evidence>
<keyword evidence="2" id="KW-1185">Reference proteome</keyword>
<organism evidence="1 2">
    <name type="scientific">Bauhinia variegata</name>
    <name type="common">Purple orchid tree</name>
    <name type="synonym">Phanera variegata</name>
    <dbReference type="NCBI Taxonomy" id="167791"/>
    <lineage>
        <taxon>Eukaryota</taxon>
        <taxon>Viridiplantae</taxon>
        <taxon>Streptophyta</taxon>
        <taxon>Embryophyta</taxon>
        <taxon>Tracheophyta</taxon>
        <taxon>Spermatophyta</taxon>
        <taxon>Magnoliopsida</taxon>
        <taxon>eudicotyledons</taxon>
        <taxon>Gunneridae</taxon>
        <taxon>Pentapetalae</taxon>
        <taxon>rosids</taxon>
        <taxon>fabids</taxon>
        <taxon>Fabales</taxon>
        <taxon>Fabaceae</taxon>
        <taxon>Cercidoideae</taxon>
        <taxon>Cercideae</taxon>
        <taxon>Bauhiniinae</taxon>
        <taxon>Bauhinia</taxon>
    </lineage>
</organism>
<comment type="caution">
    <text evidence="1">The sequence shown here is derived from an EMBL/GenBank/DDBJ whole genome shotgun (WGS) entry which is preliminary data.</text>
</comment>
<dbReference type="EMBL" id="CM039430">
    <property type="protein sequence ID" value="KAI4346085.1"/>
    <property type="molecule type" value="Genomic_DNA"/>
</dbReference>
<sequence length="622" mass="69637">MTFSIPILIVLLLMIGVNSYGICLAVIVASSTWLSSNEEGKALHRCHGWGGHNISNHCNWAGIVCNHAGSITNISTPKNISLSELFLSDFNAIVLPNLVHLDLSEMGLIGSIPTEMGALNKLTYLNLSRNNLTGELPSTIANLTKLVMLDLSSNSISGEIPHEFINLKKLVLLNLSRNSFNGSIPSEIGYSSSLKFLDLSNNNLHGNIPSGLLNHCHYLKLYNNFLNGSIPSSRISNIPYLDLSYNNHTSKIPENTTSYMLRVLNAFILGAFVACSVFYVIMFLFAAEDLKNAERRIKYEERKGKNEDSFSIWNYDGKVTYEDIIEATNDFDIKYCIGTGAYGSVYKTQLPNGKIVAVKKLHRMESENPSFDKSFRNEVKMLTEIRHRNILRLYGFCLHKRNMFLVYEYMEGGSLSFVLANDGEAFKLNWSKRVNIIKGIASALAYMHHDCTPAMIHRDITSSNILLNSKLEAFLSDFGTARFLHPESSNQTLLVGTYGYIAPELAYTFRVTEKCDVYSFGVVALEIMMGKHPGDFISTLSKPSTQMLRDVLDSRIPLPFFRRDAQDVVLVVTLALACLRSSPKARPSMQQIAQELLVSKPLVYLPFNDVSIQQLKNQVYIL</sequence>
<name>A0ACB9PHQ0_BAUVA</name>